<dbReference type="InterPro" id="IPR000515">
    <property type="entry name" value="MetI-like"/>
</dbReference>
<dbReference type="GO" id="GO:0005886">
    <property type="term" value="C:plasma membrane"/>
    <property type="evidence" value="ECO:0007669"/>
    <property type="project" value="UniProtKB-SubCell"/>
</dbReference>
<feature type="transmembrane region" description="Helical" evidence="8">
    <location>
        <begin position="280"/>
        <end position="301"/>
    </location>
</feature>
<evidence type="ECO:0000256" key="6">
    <source>
        <dbReference type="ARBA" id="ARBA00022989"/>
    </source>
</evidence>
<reference evidence="12" key="1">
    <citation type="submission" date="2016-10" db="EMBL/GenBank/DDBJ databases">
        <title>Comparative genomics uncovers the prolific and rare metabolic potential of the cyanobacterial genus Moorea.</title>
        <authorList>
            <person name="Leao T."/>
            <person name="Castelao G."/>
            <person name="Korobeynikov A."/>
            <person name="Monroe E.A."/>
            <person name="Podell S."/>
            <person name="Glukhov E."/>
            <person name="Allen E."/>
            <person name="Gerwick W.H."/>
            <person name="Gerwick L."/>
        </authorList>
    </citation>
    <scope>NUCLEOTIDE SEQUENCE [LARGE SCALE GENOMIC DNA]</scope>
    <source>
        <strain evidence="12">JHB</strain>
    </source>
</reference>
<dbReference type="AlphaFoldDB" id="A0A1D9GAT3"/>
<dbReference type="PANTHER" id="PTHR43470:SF3">
    <property type="entry name" value="PHOSPHATE TRANSPORT SYSTEM PERMEASE PROTEIN PSTA-RELATED"/>
    <property type="match status" value="1"/>
</dbReference>
<dbReference type="Gene3D" id="1.10.3720.10">
    <property type="entry name" value="MetI-like"/>
    <property type="match status" value="1"/>
</dbReference>
<feature type="transmembrane region" description="Helical" evidence="8">
    <location>
        <begin position="44"/>
        <end position="69"/>
    </location>
</feature>
<keyword evidence="3" id="KW-0813">Transport</keyword>
<sequence length="312" mass="33481">MALFSSHSHATHPSKGSKNREFLSDSRNHRHRSKIAYRDRVLRIIVWFVALSVAASFAIILGHLVWYGSSHLSWEFLTTDPENAGREGGIASILVSTALILGVCLAVALPLGLGTAILLAEFTATNNLFSRLVRRSLDMLAGVPSIVFGLFGNAFFCVTLGLGFSILSGGLTLACMVLPILIRSIEEGLRAVPEEYRLGAASLGISRTSTLIHLLLPAAVPSLVAGLILGVGRVIAETAALIYTSGYVDRTPTSLFDSGRALSLHIYELSMNVPGGDDNAYASAVILVIVILLINTTAIYLGKQWHDRSLQE</sequence>
<feature type="transmembrane region" description="Helical" evidence="8">
    <location>
        <begin position="214"/>
        <end position="236"/>
    </location>
</feature>
<name>A0A1D9GAT3_MOOP1</name>
<dbReference type="PROSITE" id="PS50928">
    <property type="entry name" value="ABC_TM1"/>
    <property type="match status" value="1"/>
</dbReference>
<dbReference type="NCBIfam" id="TIGR00974">
    <property type="entry name" value="3a0107s02c"/>
    <property type="match status" value="1"/>
</dbReference>
<feature type="transmembrane region" description="Helical" evidence="8">
    <location>
        <begin position="89"/>
        <end position="119"/>
    </location>
</feature>
<dbReference type="InterPro" id="IPR005672">
    <property type="entry name" value="Phosphate_PstA"/>
</dbReference>
<keyword evidence="4 8" id="KW-1003">Cell membrane</keyword>
<dbReference type="EMBL" id="CP017708">
    <property type="protein sequence ID" value="AOY84749.2"/>
    <property type="molecule type" value="Genomic_DNA"/>
</dbReference>
<evidence type="ECO:0000256" key="7">
    <source>
        <dbReference type="ARBA" id="ARBA00023136"/>
    </source>
</evidence>
<dbReference type="SUPFAM" id="SSF161098">
    <property type="entry name" value="MetI-like"/>
    <property type="match status" value="1"/>
</dbReference>
<evidence type="ECO:0000256" key="8">
    <source>
        <dbReference type="RuleBase" id="RU363043"/>
    </source>
</evidence>
<organism evidence="11 12">
    <name type="scientific">Moorena producens (strain JHB)</name>
    <dbReference type="NCBI Taxonomy" id="1454205"/>
    <lineage>
        <taxon>Bacteria</taxon>
        <taxon>Bacillati</taxon>
        <taxon>Cyanobacteriota</taxon>
        <taxon>Cyanophyceae</taxon>
        <taxon>Coleofasciculales</taxon>
        <taxon>Coleofasciculaceae</taxon>
        <taxon>Moorena</taxon>
    </lineage>
</organism>
<evidence type="ECO:0000256" key="3">
    <source>
        <dbReference type="ARBA" id="ARBA00022448"/>
    </source>
</evidence>
<dbReference type="Proteomes" id="UP000176944">
    <property type="component" value="Chromosome"/>
</dbReference>
<proteinExistence type="inferred from homology"/>
<feature type="region of interest" description="Disordered" evidence="9">
    <location>
        <begin position="1"/>
        <end position="25"/>
    </location>
</feature>
<dbReference type="PANTHER" id="PTHR43470">
    <property type="entry name" value="PHOSPHATE TRANSPORT SYSTEM PERMEASE PROTEIN PSTA-RELATED"/>
    <property type="match status" value="1"/>
</dbReference>
<keyword evidence="6 8" id="KW-1133">Transmembrane helix</keyword>
<evidence type="ECO:0000259" key="10">
    <source>
        <dbReference type="PROSITE" id="PS50928"/>
    </source>
</evidence>
<protein>
    <recommendedName>
        <fullName evidence="8">Phosphate transport system permease protein PstA</fullName>
    </recommendedName>
</protein>
<evidence type="ECO:0000256" key="1">
    <source>
        <dbReference type="ARBA" id="ARBA00004651"/>
    </source>
</evidence>
<evidence type="ECO:0000256" key="5">
    <source>
        <dbReference type="ARBA" id="ARBA00022692"/>
    </source>
</evidence>
<evidence type="ECO:0000313" key="11">
    <source>
        <dbReference type="EMBL" id="AOY84749.2"/>
    </source>
</evidence>
<gene>
    <name evidence="11" type="primary">pstA</name>
    <name evidence="11" type="ORF">BJP36_18415</name>
</gene>
<comment type="similarity">
    <text evidence="2 8">Belongs to the binding-protein-dependent transport system permease family. CysTW subfamily.</text>
</comment>
<dbReference type="InterPro" id="IPR035906">
    <property type="entry name" value="MetI-like_sf"/>
</dbReference>
<dbReference type="Pfam" id="PF00528">
    <property type="entry name" value="BPD_transp_1"/>
    <property type="match status" value="1"/>
</dbReference>
<evidence type="ECO:0000256" key="2">
    <source>
        <dbReference type="ARBA" id="ARBA00007069"/>
    </source>
</evidence>
<feature type="domain" description="ABC transmembrane type-1" evidence="10">
    <location>
        <begin position="94"/>
        <end position="298"/>
    </location>
</feature>
<keyword evidence="7 8" id="KW-0472">Membrane</keyword>
<keyword evidence="5 8" id="KW-0812">Transmembrane</keyword>
<feature type="transmembrane region" description="Helical" evidence="8">
    <location>
        <begin position="162"/>
        <end position="182"/>
    </location>
</feature>
<dbReference type="GO" id="GO:0005315">
    <property type="term" value="F:phosphate transmembrane transporter activity"/>
    <property type="evidence" value="ECO:0007669"/>
    <property type="project" value="InterPro"/>
</dbReference>
<evidence type="ECO:0000256" key="9">
    <source>
        <dbReference type="SAM" id="MobiDB-lite"/>
    </source>
</evidence>
<evidence type="ECO:0000313" key="12">
    <source>
        <dbReference type="Proteomes" id="UP000176944"/>
    </source>
</evidence>
<feature type="transmembrane region" description="Helical" evidence="8">
    <location>
        <begin position="139"/>
        <end position="156"/>
    </location>
</feature>
<accession>A0A1D9GAT3</accession>
<comment type="subcellular location">
    <subcellularLocation>
        <location evidence="1 8">Cell membrane</location>
        <topology evidence="1 8">Multi-pass membrane protein</topology>
    </subcellularLocation>
</comment>
<evidence type="ECO:0000256" key="4">
    <source>
        <dbReference type="ARBA" id="ARBA00022475"/>
    </source>
</evidence>
<dbReference type="CDD" id="cd06261">
    <property type="entry name" value="TM_PBP2"/>
    <property type="match status" value="1"/>
</dbReference>
<dbReference type="GO" id="GO:0035435">
    <property type="term" value="P:phosphate ion transmembrane transport"/>
    <property type="evidence" value="ECO:0007669"/>
    <property type="project" value="InterPro"/>
</dbReference>